<sequence>MYKNRPLGPYRTLPELTANQHLIGDRYATRTGLLKRYRVEYRPNKHGAFSDSLTFHKRFERKLLAVFHEMFSQATPADSLAYRNYLRGYVGSWDYIHLFLLAESTIRLHKHFGDTLTAAEQAYMDVHASIVKHDDAILEKPEPGAYFDEEYRLNQQQARTLFDLMQADVKYAILAKIMITELAWAQQTHVDADDTKRDMHRFISGYLVPRMIYGPLAGPEAETWREFLADQIAGWWD</sequence>
<proteinExistence type="predicted"/>
<dbReference type="AlphaFoldDB" id="A0A0R1XCV1"/>
<evidence type="ECO:0000313" key="2">
    <source>
        <dbReference type="Proteomes" id="UP000050949"/>
    </source>
</evidence>
<dbReference type="EMBL" id="AZFW01000048">
    <property type="protein sequence ID" value="KRM27493.1"/>
    <property type="molecule type" value="Genomic_DNA"/>
</dbReference>
<reference evidence="1 2" key="1">
    <citation type="journal article" date="2015" name="Genome Announc.">
        <title>Expanding the biotechnology potential of lactobacilli through comparative genomics of 213 strains and associated genera.</title>
        <authorList>
            <person name="Sun Z."/>
            <person name="Harris H.M."/>
            <person name="McCann A."/>
            <person name="Guo C."/>
            <person name="Argimon S."/>
            <person name="Zhang W."/>
            <person name="Yang X."/>
            <person name="Jeffery I.B."/>
            <person name="Cooney J.C."/>
            <person name="Kagawa T.F."/>
            <person name="Liu W."/>
            <person name="Song Y."/>
            <person name="Salvetti E."/>
            <person name="Wrobel A."/>
            <person name="Rasinkangas P."/>
            <person name="Parkhill J."/>
            <person name="Rea M.C."/>
            <person name="O'Sullivan O."/>
            <person name="Ritari J."/>
            <person name="Douillard F.P."/>
            <person name="Paul Ross R."/>
            <person name="Yang R."/>
            <person name="Briner A.E."/>
            <person name="Felis G.E."/>
            <person name="de Vos W.M."/>
            <person name="Barrangou R."/>
            <person name="Klaenhammer T.R."/>
            <person name="Caufield P.W."/>
            <person name="Cui Y."/>
            <person name="Zhang H."/>
            <person name="O'Toole P.W."/>
        </authorList>
    </citation>
    <scope>NUCLEOTIDE SEQUENCE [LARGE SCALE GENOMIC DNA]</scope>
    <source>
        <strain evidence="1 2">DSM 16991</strain>
    </source>
</reference>
<dbReference type="Proteomes" id="UP000050949">
    <property type="component" value="Unassembled WGS sequence"/>
</dbReference>
<accession>A0A0R1XCV1</accession>
<dbReference type="RefSeq" id="WP_226999201.1">
    <property type="nucleotide sequence ID" value="NZ_AUEH01000012.1"/>
</dbReference>
<comment type="caution">
    <text evidence="1">The sequence shown here is derived from an EMBL/GenBank/DDBJ whole genome shotgun (WGS) entry which is preliminary data.</text>
</comment>
<protein>
    <submittedName>
        <fullName evidence="1">Uncharacterized protein</fullName>
    </submittedName>
</protein>
<name>A0A0R1XCV1_9LACO</name>
<evidence type="ECO:0000313" key="1">
    <source>
        <dbReference type="EMBL" id="KRM27493.1"/>
    </source>
</evidence>
<dbReference type="eggNOG" id="ENOG5031WAY">
    <property type="taxonomic scope" value="Bacteria"/>
</dbReference>
<dbReference type="PATRIC" id="fig|1122147.4.peg.2586"/>
<gene>
    <name evidence="1" type="ORF">FC91_GL002505</name>
</gene>
<organism evidence="1 2">
    <name type="scientific">Schleiferilactobacillus harbinensis DSM 16991</name>
    <dbReference type="NCBI Taxonomy" id="1122147"/>
    <lineage>
        <taxon>Bacteria</taxon>
        <taxon>Bacillati</taxon>
        <taxon>Bacillota</taxon>
        <taxon>Bacilli</taxon>
        <taxon>Lactobacillales</taxon>
        <taxon>Lactobacillaceae</taxon>
        <taxon>Schleiferilactobacillus</taxon>
    </lineage>
</organism>